<feature type="compositionally biased region" description="Basic and acidic residues" evidence="2">
    <location>
        <begin position="9"/>
        <end position="28"/>
    </location>
</feature>
<comment type="caution">
    <text evidence="3">The sequence shown here is derived from an EMBL/GenBank/DDBJ whole genome shotgun (WGS) entry which is preliminary data.</text>
</comment>
<proteinExistence type="predicted"/>
<organism evidence="3 4">
    <name type="scientific">Imshaugia aleurites</name>
    <dbReference type="NCBI Taxonomy" id="172621"/>
    <lineage>
        <taxon>Eukaryota</taxon>
        <taxon>Fungi</taxon>
        <taxon>Dikarya</taxon>
        <taxon>Ascomycota</taxon>
        <taxon>Pezizomycotina</taxon>
        <taxon>Lecanoromycetes</taxon>
        <taxon>OSLEUM clade</taxon>
        <taxon>Lecanoromycetidae</taxon>
        <taxon>Lecanorales</taxon>
        <taxon>Lecanorineae</taxon>
        <taxon>Parmeliaceae</taxon>
        <taxon>Imshaugia</taxon>
    </lineage>
</organism>
<feature type="compositionally biased region" description="Basic and acidic residues" evidence="2">
    <location>
        <begin position="222"/>
        <end position="237"/>
    </location>
</feature>
<feature type="region of interest" description="Disordered" evidence="2">
    <location>
        <begin position="222"/>
        <end position="259"/>
    </location>
</feature>
<keyword evidence="4" id="KW-1185">Reference proteome</keyword>
<reference evidence="3" key="1">
    <citation type="submission" date="2021-03" db="EMBL/GenBank/DDBJ databases">
        <authorList>
            <person name="Tagirdzhanova G."/>
        </authorList>
    </citation>
    <scope>NUCLEOTIDE SEQUENCE</scope>
</reference>
<name>A0A8H3ISL1_9LECA</name>
<dbReference type="AlphaFoldDB" id="A0A8H3ISL1"/>
<feature type="coiled-coil region" evidence="1">
    <location>
        <begin position="112"/>
        <end position="209"/>
    </location>
</feature>
<dbReference type="OrthoDB" id="5396059at2759"/>
<gene>
    <name evidence="3" type="ORF">IMSHALPRED_006835</name>
</gene>
<protein>
    <submittedName>
        <fullName evidence="3">Uncharacterized protein</fullName>
    </submittedName>
</protein>
<keyword evidence="1" id="KW-0175">Coiled coil</keyword>
<feature type="compositionally biased region" description="Low complexity" evidence="2">
    <location>
        <begin position="29"/>
        <end position="39"/>
    </location>
</feature>
<evidence type="ECO:0000313" key="4">
    <source>
        <dbReference type="Proteomes" id="UP000664534"/>
    </source>
</evidence>
<sequence length="259" mass="29863">MRRYSAGKQWEDHNRKRQEAENEEREAQKAAAAQALRAQIEGLPSLSSVGPFPFGRPRHVQDSTSRFYRRQEDTLELDAQGTPPPQYQQHQTPLTPPASDGEAPELDSGEQVIFLQKAVVEKEAEIKRLESDIDVEKHKRRQLQAERHDAVDAQRRAGDEVFRLKRKVANLDQLLDASITREKELENELDICREEIRALKRELHEERCKYECEVRAQEVRDRQRGQRFGDTESRLENEIGGPGHLNQNVGAVVESEVQK</sequence>
<feature type="region of interest" description="Disordered" evidence="2">
    <location>
        <begin position="1"/>
        <end position="107"/>
    </location>
</feature>
<dbReference type="Proteomes" id="UP000664534">
    <property type="component" value="Unassembled WGS sequence"/>
</dbReference>
<evidence type="ECO:0000256" key="1">
    <source>
        <dbReference type="SAM" id="Coils"/>
    </source>
</evidence>
<accession>A0A8H3ISL1</accession>
<evidence type="ECO:0000313" key="3">
    <source>
        <dbReference type="EMBL" id="CAF9925970.1"/>
    </source>
</evidence>
<dbReference type="EMBL" id="CAJPDT010000041">
    <property type="protein sequence ID" value="CAF9925970.1"/>
    <property type="molecule type" value="Genomic_DNA"/>
</dbReference>
<evidence type="ECO:0000256" key="2">
    <source>
        <dbReference type="SAM" id="MobiDB-lite"/>
    </source>
</evidence>